<comment type="caution">
    <text evidence="2">The sequence shown here is derived from an EMBL/GenBank/DDBJ whole genome shotgun (WGS) entry which is preliminary data.</text>
</comment>
<gene>
    <name evidence="2" type="ORF">D7M11_24505</name>
</gene>
<protein>
    <submittedName>
        <fullName evidence="2">Putative baseplate assembly protein</fullName>
    </submittedName>
</protein>
<keyword evidence="3" id="KW-1185">Reference proteome</keyword>
<evidence type="ECO:0000313" key="2">
    <source>
        <dbReference type="EMBL" id="RKN75967.1"/>
    </source>
</evidence>
<feature type="region of interest" description="Disordered" evidence="1">
    <location>
        <begin position="1"/>
        <end position="35"/>
    </location>
</feature>
<evidence type="ECO:0000313" key="3">
    <source>
        <dbReference type="Proteomes" id="UP000282311"/>
    </source>
</evidence>
<dbReference type="EMBL" id="RBAH01000021">
    <property type="protein sequence ID" value="RKN75967.1"/>
    <property type="molecule type" value="Genomic_DNA"/>
</dbReference>
<sequence length="1053" mass="118392">MKEPTKGAARPRRSAPYAENERRGEEGVNPPQLDGRTMADLIARMKELAPYYTPEWRFTPDDPDPGTALFLLFADMYHENVRRLNRVPYKNLVAFLNMFDVSLLPARPSATYAAFTLSEGTKEPVLIRAGTRINSAGDDVSIPFETERTVLLTPARWQAAFLTSQQHDSIVRVPQRLLTDAVTGKTAPAPLFRLRGEDNLQSHALFLAHDDLLTVYGTAVIAVEIGNSARRFDETGMCNLLTNPGLAEWLYASSDGWKPFDRVEAQGSRIVLTKSEPGEIVERDVSGHTHRWIQCRLPDHVPGKKSLAGGGVILDRIALKTDYADCLQQGGLEPDLMFYNDIQADPSGFYPFGDQFVQYGAFYLASREALTKKDGWIHLDFTLRAIENRFLPEPEQQIDWKPIMKKSKFDKKELPRASVAQVVWEYWNGGAWVRLHAGKEAEQLFYRPDTEGERKRVAFRCPGDLAALHVNGHESCWIRARVLQIENLYAPYPIYMSPWLTDVRLSYGFDDRVYRTDRCLTLNNMVYEDRTPYCRGEAGGFEPFVPLAAEHPTLHIAFDSPPVKGPISIYAAVLPQRMSGEARPWLEWEYLREPAVPSGKPEWAPLKVIDETKGLTESGTIQFAGPPDFAGSRLFDTYGYWIRAVNRDNRYEDVEGAQPFPRLCGLFLNTVRAIQQEAMPEEFPERRELEEGDVYLLSGPNIVSEEVWVDETERLTEEDIAAIEESGDPIVETLRDSDGKLQKAWVRWSETDRLAGSGGKARLYQIDRALGKLRFGDGIHGMEPPQDGLENVKVRYSVTLGQRGNADIGTIVNLENSIAFVSGVTNVEPAAGGCDPEPLEAAIRRGPQALKHRGRAVTTEDFEWLAREAYPNIAKVKCMANRNSRMEHEPGSMTLVVLPKDGQAGIPAFGELKKRVEAYLIERASSLVAWPEHIQAVPPVFLEISITAIVAVEHFDNVLPTELEAIRKLERFLDPLTGNFDGLGWGIGQTIHPSVFYALLKTIRTISFVEKLYMTVYKLEDESRIELDGNRPVQIPHGVIVSGKHKVSVRYTL</sequence>
<dbReference type="Proteomes" id="UP000282311">
    <property type="component" value="Unassembled WGS sequence"/>
</dbReference>
<reference evidence="2 3" key="1">
    <citation type="journal article" date="2007" name="Int. J. Syst. Evol. Microbiol.">
        <title>Paenibacillus ginsengarvi sp. nov., isolated from soil from ginseng cultivation.</title>
        <authorList>
            <person name="Yoon M.H."/>
            <person name="Ten L.N."/>
            <person name="Im W.T."/>
        </authorList>
    </citation>
    <scope>NUCLEOTIDE SEQUENCE [LARGE SCALE GENOMIC DNA]</scope>
    <source>
        <strain evidence="2 3">KCTC 13059</strain>
    </source>
</reference>
<proteinExistence type="predicted"/>
<name>A0A3B0BVD4_9BACL</name>
<dbReference type="AlphaFoldDB" id="A0A3B0BVD4"/>
<evidence type="ECO:0000256" key="1">
    <source>
        <dbReference type="SAM" id="MobiDB-lite"/>
    </source>
</evidence>
<organism evidence="2 3">
    <name type="scientific">Paenibacillus ginsengarvi</name>
    <dbReference type="NCBI Taxonomy" id="400777"/>
    <lineage>
        <taxon>Bacteria</taxon>
        <taxon>Bacillati</taxon>
        <taxon>Bacillota</taxon>
        <taxon>Bacilli</taxon>
        <taxon>Bacillales</taxon>
        <taxon>Paenibacillaceae</taxon>
        <taxon>Paenibacillus</taxon>
    </lineage>
</organism>
<accession>A0A3B0BVD4</accession>